<keyword evidence="1" id="KW-0812">Transmembrane</keyword>
<evidence type="ECO:0000259" key="2">
    <source>
        <dbReference type="Pfam" id="PF12508"/>
    </source>
</evidence>
<dbReference type="EMBL" id="RBEE01000011">
    <property type="protein sequence ID" value="RNL54613.1"/>
    <property type="molecule type" value="Genomic_DNA"/>
</dbReference>
<organism evidence="3 4">
    <name type="scientific">Pedobacter jejuensis</name>
    <dbReference type="NCBI Taxonomy" id="1268550"/>
    <lineage>
        <taxon>Bacteria</taxon>
        <taxon>Pseudomonadati</taxon>
        <taxon>Bacteroidota</taxon>
        <taxon>Sphingobacteriia</taxon>
        <taxon>Sphingobacteriales</taxon>
        <taxon>Sphingobacteriaceae</taxon>
        <taxon>Pedobacter</taxon>
    </lineage>
</organism>
<gene>
    <name evidence="3" type="primary">traM</name>
    <name evidence="3" type="ORF">D7004_07440</name>
</gene>
<protein>
    <submittedName>
        <fullName evidence="3">Conjugative transposon protein TraM</fullName>
    </submittedName>
</protein>
<dbReference type="InterPro" id="IPR055407">
    <property type="entry name" value="TraM_C"/>
</dbReference>
<sequence length="348" mass="38364">METRQKDHKKVLLFLPILVLPFLALAFYAMGGGKGNEDLQQTSRPGINTHLPDATFKKDEPVDKMGFYQQNDRDSANKNGIENVADRLGFKQEDDFQTKQINEKLEALNKEIAKPVETRSYQATNNISKSQSTSLKSDVDRLEALMKVMQDNKNEDPEMAQLSSMMDKIITIQNPQLVQEKLRTQQPYGADTAFKAISAVIEGNQKVAQGGVVKLRLLDTIHLKGVVIPKNQLLFGSCNITNQRLLLSIKNIRLGNAIIPVDLSVFSLDGMIGIDAPEAEISEAAGSGINDALQGMQILSMDQSLGIQAAGAGIDAAKSLLSKKAKRIRIKLKAGQQLLLRNNQIRTR</sequence>
<feature type="transmembrane region" description="Helical" evidence="1">
    <location>
        <begin position="12"/>
        <end position="31"/>
    </location>
</feature>
<keyword evidence="1" id="KW-0472">Membrane</keyword>
<name>A0A3N0BXY6_9SPHI</name>
<dbReference type="Proteomes" id="UP000274046">
    <property type="component" value="Unassembled WGS sequence"/>
</dbReference>
<dbReference type="RefSeq" id="WP_123205240.1">
    <property type="nucleotide sequence ID" value="NZ_RBEE01000011.1"/>
</dbReference>
<proteinExistence type="predicted"/>
<feature type="domain" description="Conjugative transposon TraM C-terminal" evidence="2">
    <location>
        <begin position="197"/>
        <end position="341"/>
    </location>
</feature>
<evidence type="ECO:0000256" key="1">
    <source>
        <dbReference type="SAM" id="Phobius"/>
    </source>
</evidence>
<evidence type="ECO:0000313" key="3">
    <source>
        <dbReference type="EMBL" id="RNL54613.1"/>
    </source>
</evidence>
<accession>A0A3N0BXY6</accession>
<dbReference type="OrthoDB" id="1453786at2"/>
<reference evidence="3 4" key="1">
    <citation type="submission" date="2018-10" db="EMBL/GenBank/DDBJ databases">
        <title>Genome sequencing of Pedobacter jejuensis TNB23.</title>
        <authorList>
            <person name="Cho Y.-J."/>
            <person name="Cho A."/>
            <person name="Kim O.-S."/>
        </authorList>
    </citation>
    <scope>NUCLEOTIDE SEQUENCE [LARGE SCALE GENOMIC DNA]</scope>
    <source>
        <strain evidence="3 4">TNB23</strain>
    </source>
</reference>
<keyword evidence="4" id="KW-1185">Reference proteome</keyword>
<comment type="caution">
    <text evidence="3">The sequence shown here is derived from an EMBL/GenBank/DDBJ whole genome shotgun (WGS) entry which is preliminary data.</text>
</comment>
<evidence type="ECO:0000313" key="4">
    <source>
        <dbReference type="Proteomes" id="UP000274046"/>
    </source>
</evidence>
<dbReference type="AlphaFoldDB" id="A0A3N0BXY6"/>
<dbReference type="Pfam" id="PF12508">
    <property type="entry name" value="Transposon_TraM"/>
    <property type="match status" value="1"/>
</dbReference>
<keyword evidence="1" id="KW-1133">Transmembrane helix</keyword>